<evidence type="ECO:0000313" key="3">
    <source>
        <dbReference type="Proteomes" id="UP000681425"/>
    </source>
</evidence>
<keyword evidence="3" id="KW-1185">Reference proteome</keyword>
<name>A0A975KB49_9SPHN</name>
<dbReference type="EMBL" id="CP073910">
    <property type="protein sequence ID" value="QUT07802.1"/>
    <property type="molecule type" value="Genomic_DNA"/>
</dbReference>
<organism evidence="2 3">
    <name type="scientific">Sphingobium phenoxybenzoativorans</name>
    <dbReference type="NCBI Taxonomy" id="1592790"/>
    <lineage>
        <taxon>Bacteria</taxon>
        <taxon>Pseudomonadati</taxon>
        <taxon>Pseudomonadota</taxon>
        <taxon>Alphaproteobacteria</taxon>
        <taxon>Sphingomonadales</taxon>
        <taxon>Sphingomonadaceae</taxon>
        <taxon>Sphingobium</taxon>
    </lineage>
</organism>
<accession>A0A975KB49</accession>
<evidence type="ECO:0000256" key="1">
    <source>
        <dbReference type="SAM" id="MobiDB-lite"/>
    </source>
</evidence>
<dbReference type="KEGG" id="spph:KFK14_10705"/>
<dbReference type="Proteomes" id="UP000681425">
    <property type="component" value="Chromosome"/>
</dbReference>
<evidence type="ECO:0000313" key="2">
    <source>
        <dbReference type="EMBL" id="QUT07802.1"/>
    </source>
</evidence>
<dbReference type="RefSeq" id="WP_212610773.1">
    <property type="nucleotide sequence ID" value="NZ_CP073910.1"/>
</dbReference>
<reference evidence="2" key="1">
    <citation type="submission" date="2021-04" db="EMBL/GenBank/DDBJ databases">
        <title>Isolation of p-tert-butylphenol degrading bacteria Sphingobium phenoxybenzoativorans Tas13 from active sludge.</title>
        <authorList>
            <person name="Li Y."/>
        </authorList>
    </citation>
    <scope>NUCLEOTIDE SEQUENCE</scope>
    <source>
        <strain evidence="2">Tas13</strain>
    </source>
</reference>
<feature type="region of interest" description="Disordered" evidence="1">
    <location>
        <begin position="74"/>
        <end position="93"/>
    </location>
</feature>
<protein>
    <submittedName>
        <fullName evidence="2">Uncharacterized protein</fullName>
    </submittedName>
</protein>
<sequence length="273" mass="30938">MEEDYYLKQRRYDGARARLRRLEREFSEIKALTTEATTGAERLFRDAKRVGLIASEVVSQDTQHLRELLASAAAPRPRDYAETDSGVDMSDLEEKRRDLRASLQEVRDELNDYNRLEREADDFSREANEQSARLASIGLLRSTDAQTHACPLCDSELPVAVPKVDAIAASLARIGNQLSTARRDAPRIQAHVLKLEERRGAIDSQLKAVQQEIGDRIAANERLRVEQDLFTEQAHIAGRISYYLENAQAVWTCNGFVPVTYLIMPPWLRTRAG</sequence>
<gene>
    <name evidence="2" type="ORF">KFK14_10705</name>
</gene>
<dbReference type="AlphaFoldDB" id="A0A975KB49"/>
<proteinExistence type="predicted"/>